<gene>
    <name evidence="7" type="ORF">FHW18_000136</name>
</gene>
<dbReference type="PANTHER" id="PTHR45772">
    <property type="entry name" value="CONSERVED COMPONENT OF ABC TRANSPORTER FOR NATURAL AMINO ACIDS-RELATED"/>
    <property type="match status" value="1"/>
</dbReference>
<dbReference type="Gene3D" id="3.40.50.300">
    <property type="entry name" value="P-loop containing nucleotide triphosphate hydrolases"/>
    <property type="match status" value="1"/>
</dbReference>
<dbReference type="GO" id="GO:0015808">
    <property type="term" value="P:L-alanine transport"/>
    <property type="evidence" value="ECO:0007669"/>
    <property type="project" value="TreeGrafter"/>
</dbReference>
<dbReference type="InterPro" id="IPR051120">
    <property type="entry name" value="ABC_AA/LPS_Transport"/>
</dbReference>
<dbReference type="Pfam" id="PF12399">
    <property type="entry name" value="BCA_ABC_TP_C"/>
    <property type="match status" value="1"/>
</dbReference>
<dbReference type="SMART" id="SM00382">
    <property type="entry name" value="AAA"/>
    <property type="match status" value="1"/>
</dbReference>
<evidence type="ECO:0000256" key="1">
    <source>
        <dbReference type="ARBA" id="ARBA00022448"/>
    </source>
</evidence>
<dbReference type="EMBL" id="JACBYR010000001">
    <property type="protein sequence ID" value="NYE80865.1"/>
    <property type="molecule type" value="Genomic_DNA"/>
</dbReference>
<sequence length="319" mass="34314">MAEQIMEPAAQATSQAALQATSQAAAGPARGLFLENVARHFSGVKAVDGVTVRLAPGETLALVGPNGAGKSTLLQLATGVDRITSGRIWLDGRRIDGLSAERIARLGVGRSFQTSRVFPALTVWQSTLLGVQARLLRGTGSRMANPLHEIAGALLGLKGWRQREAEQEAIVRDTLQLFGDRLWPRRDQPAYTLSYANRRRLEIARVLAARPDYLLLDEPAAGMNPTETAELTDLVLELRRLRPALGILVVEHKLSLVRRVADRVMVLNHGRMLAEGTPEAALDHPEVVEAYLGRSRGSGAPGTPGATSFRPASSDAHLG</sequence>
<keyword evidence="1" id="KW-0813">Transport</keyword>
<dbReference type="AlphaFoldDB" id="A0A7Y9LL58"/>
<accession>A0A7Y9LL58</accession>
<dbReference type="InterPro" id="IPR003593">
    <property type="entry name" value="AAA+_ATPase"/>
</dbReference>
<keyword evidence="2" id="KW-1003">Cell membrane</keyword>
<dbReference type="GO" id="GO:0042941">
    <property type="term" value="P:D-alanine transmembrane transport"/>
    <property type="evidence" value="ECO:0007669"/>
    <property type="project" value="TreeGrafter"/>
</dbReference>
<keyword evidence="8" id="KW-1185">Reference proteome</keyword>
<dbReference type="InterPro" id="IPR003439">
    <property type="entry name" value="ABC_transporter-like_ATP-bd"/>
</dbReference>
<dbReference type="GO" id="GO:0016887">
    <property type="term" value="F:ATP hydrolysis activity"/>
    <property type="evidence" value="ECO:0007669"/>
    <property type="project" value="InterPro"/>
</dbReference>
<evidence type="ECO:0000256" key="2">
    <source>
        <dbReference type="ARBA" id="ARBA00022475"/>
    </source>
</evidence>
<dbReference type="Pfam" id="PF00005">
    <property type="entry name" value="ABC_tran"/>
    <property type="match status" value="1"/>
</dbReference>
<dbReference type="CDD" id="cd03219">
    <property type="entry name" value="ABC_Mj1267_LivG_branched"/>
    <property type="match status" value="1"/>
</dbReference>
<evidence type="ECO:0000313" key="7">
    <source>
        <dbReference type="EMBL" id="NYE80865.1"/>
    </source>
</evidence>
<name>A0A7Y9LL58_9BURK</name>
<dbReference type="PANTHER" id="PTHR45772:SF7">
    <property type="entry name" value="AMINO ACID ABC TRANSPORTER ATP-BINDING PROTEIN"/>
    <property type="match status" value="1"/>
</dbReference>
<evidence type="ECO:0000259" key="6">
    <source>
        <dbReference type="PROSITE" id="PS50893"/>
    </source>
</evidence>
<evidence type="ECO:0000313" key="8">
    <source>
        <dbReference type="Proteomes" id="UP000542125"/>
    </source>
</evidence>
<dbReference type="PROSITE" id="PS50893">
    <property type="entry name" value="ABC_TRANSPORTER_2"/>
    <property type="match status" value="1"/>
</dbReference>
<evidence type="ECO:0000256" key="4">
    <source>
        <dbReference type="ARBA" id="ARBA00022840"/>
    </source>
</evidence>
<dbReference type="GO" id="GO:1903805">
    <property type="term" value="P:L-valine import across plasma membrane"/>
    <property type="evidence" value="ECO:0007669"/>
    <property type="project" value="TreeGrafter"/>
</dbReference>
<organism evidence="7 8">
    <name type="scientific">Pigmentiphaga litoralis</name>
    <dbReference type="NCBI Taxonomy" id="516702"/>
    <lineage>
        <taxon>Bacteria</taxon>
        <taxon>Pseudomonadati</taxon>
        <taxon>Pseudomonadota</taxon>
        <taxon>Betaproteobacteria</taxon>
        <taxon>Burkholderiales</taxon>
        <taxon>Alcaligenaceae</taxon>
        <taxon>Pigmentiphaga</taxon>
    </lineage>
</organism>
<dbReference type="InterPro" id="IPR027417">
    <property type="entry name" value="P-loop_NTPase"/>
</dbReference>
<proteinExistence type="predicted"/>
<feature type="region of interest" description="Disordered" evidence="5">
    <location>
        <begin position="294"/>
        <end position="319"/>
    </location>
</feature>
<evidence type="ECO:0000256" key="3">
    <source>
        <dbReference type="ARBA" id="ARBA00022741"/>
    </source>
</evidence>
<dbReference type="Proteomes" id="UP000542125">
    <property type="component" value="Unassembled WGS sequence"/>
</dbReference>
<dbReference type="GO" id="GO:0015192">
    <property type="term" value="F:L-phenylalanine transmembrane transporter activity"/>
    <property type="evidence" value="ECO:0007669"/>
    <property type="project" value="TreeGrafter"/>
</dbReference>
<dbReference type="GO" id="GO:0005304">
    <property type="term" value="F:L-valine transmembrane transporter activity"/>
    <property type="evidence" value="ECO:0007669"/>
    <property type="project" value="TreeGrafter"/>
</dbReference>
<keyword evidence="2" id="KW-0472">Membrane</keyword>
<keyword evidence="3" id="KW-0547">Nucleotide-binding</keyword>
<evidence type="ECO:0000256" key="5">
    <source>
        <dbReference type="SAM" id="MobiDB-lite"/>
    </source>
</evidence>
<protein>
    <submittedName>
        <fullName evidence="7">Branched-chain amino acid transport system ATP-binding protein</fullName>
    </submittedName>
</protein>
<dbReference type="GO" id="GO:0005886">
    <property type="term" value="C:plasma membrane"/>
    <property type="evidence" value="ECO:0007669"/>
    <property type="project" value="TreeGrafter"/>
</dbReference>
<dbReference type="GO" id="GO:0015188">
    <property type="term" value="F:L-isoleucine transmembrane transporter activity"/>
    <property type="evidence" value="ECO:0007669"/>
    <property type="project" value="TreeGrafter"/>
</dbReference>
<dbReference type="GO" id="GO:1903806">
    <property type="term" value="P:L-isoleucine import across plasma membrane"/>
    <property type="evidence" value="ECO:0007669"/>
    <property type="project" value="TreeGrafter"/>
</dbReference>
<feature type="domain" description="ABC transporter" evidence="6">
    <location>
        <begin position="32"/>
        <end position="294"/>
    </location>
</feature>
<dbReference type="InterPro" id="IPR032823">
    <property type="entry name" value="BCA_ABC_TP_C"/>
</dbReference>
<comment type="caution">
    <text evidence="7">The sequence shown here is derived from an EMBL/GenBank/DDBJ whole genome shotgun (WGS) entry which is preliminary data.</text>
</comment>
<keyword evidence="4 7" id="KW-0067">ATP-binding</keyword>
<dbReference type="GO" id="GO:0005524">
    <property type="term" value="F:ATP binding"/>
    <property type="evidence" value="ECO:0007669"/>
    <property type="project" value="UniProtKB-KW"/>
</dbReference>
<dbReference type="SUPFAM" id="SSF52540">
    <property type="entry name" value="P-loop containing nucleoside triphosphate hydrolases"/>
    <property type="match status" value="1"/>
</dbReference>
<reference evidence="7 8" key="1">
    <citation type="submission" date="2020-07" db="EMBL/GenBank/DDBJ databases">
        <title>Genomic Encyclopedia of Type Strains, Phase IV (KMG-V): Genome sequencing to study the core and pangenomes of soil and plant-associated prokaryotes.</title>
        <authorList>
            <person name="Whitman W."/>
        </authorList>
    </citation>
    <scope>NUCLEOTIDE SEQUENCE [LARGE SCALE GENOMIC DNA]</scope>
    <source>
        <strain evidence="7 8">SAS40</strain>
    </source>
</reference>